<name>A0AAP0Q5T9_9MAGN</name>
<dbReference type="EMBL" id="JBBNAG010000001">
    <property type="protein sequence ID" value="KAK9167094.1"/>
    <property type="molecule type" value="Genomic_DNA"/>
</dbReference>
<dbReference type="Proteomes" id="UP001419268">
    <property type="component" value="Unassembled WGS sequence"/>
</dbReference>
<evidence type="ECO:0000313" key="2">
    <source>
        <dbReference type="EMBL" id="KAK9167094.1"/>
    </source>
</evidence>
<organism evidence="2 3">
    <name type="scientific">Stephania cephalantha</name>
    <dbReference type="NCBI Taxonomy" id="152367"/>
    <lineage>
        <taxon>Eukaryota</taxon>
        <taxon>Viridiplantae</taxon>
        <taxon>Streptophyta</taxon>
        <taxon>Embryophyta</taxon>
        <taxon>Tracheophyta</taxon>
        <taxon>Spermatophyta</taxon>
        <taxon>Magnoliopsida</taxon>
        <taxon>Ranunculales</taxon>
        <taxon>Menispermaceae</taxon>
        <taxon>Menispermoideae</taxon>
        <taxon>Cissampelideae</taxon>
        <taxon>Stephania</taxon>
    </lineage>
</organism>
<feature type="region of interest" description="Disordered" evidence="1">
    <location>
        <begin position="76"/>
        <end position="112"/>
    </location>
</feature>
<comment type="caution">
    <text evidence="2">The sequence shown here is derived from an EMBL/GenBank/DDBJ whole genome shotgun (WGS) entry which is preliminary data.</text>
</comment>
<evidence type="ECO:0000313" key="3">
    <source>
        <dbReference type="Proteomes" id="UP001419268"/>
    </source>
</evidence>
<proteinExistence type="predicted"/>
<dbReference type="AlphaFoldDB" id="A0AAP0Q5T9"/>
<protein>
    <submittedName>
        <fullName evidence="2">Uncharacterized protein</fullName>
    </submittedName>
</protein>
<gene>
    <name evidence="2" type="ORF">Scep_002285</name>
</gene>
<feature type="compositionally biased region" description="Basic and acidic residues" evidence="1">
    <location>
        <begin position="20"/>
        <end position="44"/>
    </location>
</feature>
<sequence length="112" mass="12557">MSSSQNRRRESLRRFAGLSREGRDRGGRVGAIRGERHEGGRKKEACGSVFAAAVHTRAETEERRCGGLTGARARLSAAAGGSSGTWRHFRGGGAWRKKQPNRRRRRDLRQWQ</sequence>
<feature type="region of interest" description="Disordered" evidence="1">
    <location>
        <begin position="1"/>
        <end position="44"/>
    </location>
</feature>
<reference evidence="2 3" key="1">
    <citation type="submission" date="2024-01" db="EMBL/GenBank/DDBJ databases">
        <title>Genome assemblies of Stephania.</title>
        <authorList>
            <person name="Yang L."/>
        </authorList>
    </citation>
    <scope>NUCLEOTIDE SEQUENCE [LARGE SCALE GENOMIC DNA]</scope>
    <source>
        <strain evidence="2">JXDWG</strain>
        <tissue evidence="2">Leaf</tissue>
    </source>
</reference>
<feature type="compositionally biased region" description="Basic residues" evidence="1">
    <location>
        <begin position="87"/>
        <end position="112"/>
    </location>
</feature>
<keyword evidence="3" id="KW-1185">Reference proteome</keyword>
<evidence type="ECO:0000256" key="1">
    <source>
        <dbReference type="SAM" id="MobiDB-lite"/>
    </source>
</evidence>
<accession>A0AAP0Q5T9</accession>